<comment type="caution">
    <text evidence="11">The sequence shown here is derived from an EMBL/GenBank/DDBJ whole genome shotgun (WGS) entry which is preliminary data.</text>
</comment>
<dbReference type="PANTHER" id="PTHR12733">
    <property type="entry name" value="MITOCHONDRIAL ATP SYNTHASE B CHAIN"/>
    <property type="match status" value="1"/>
</dbReference>
<evidence type="ECO:0000256" key="5">
    <source>
        <dbReference type="ARBA" id="ARBA00022792"/>
    </source>
</evidence>
<accession>A0AAW1TNK7</accession>
<proteinExistence type="inferred from homology"/>
<dbReference type="InterPro" id="IPR013837">
    <property type="entry name" value="ATP_synth_F0_suB"/>
</dbReference>
<evidence type="ECO:0000256" key="8">
    <source>
        <dbReference type="ARBA" id="ARBA00023136"/>
    </source>
</evidence>
<feature type="coiled-coil region" evidence="10">
    <location>
        <begin position="210"/>
        <end position="237"/>
    </location>
</feature>
<evidence type="ECO:0000256" key="3">
    <source>
        <dbReference type="ARBA" id="ARBA00022547"/>
    </source>
</evidence>
<evidence type="ECO:0000313" key="11">
    <source>
        <dbReference type="EMBL" id="KAK9869326.1"/>
    </source>
</evidence>
<dbReference type="GO" id="GO:0046933">
    <property type="term" value="F:proton-transporting ATP synthase activity, rotational mechanism"/>
    <property type="evidence" value="ECO:0007669"/>
    <property type="project" value="TreeGrafter"/>
</dbReference>
<dbReference type="EMBL" id="JARQZJ010000001">
    <property type="protein sequence ID" value="KAK9869326.1"/>
    <property type="molecule type" value="Genomic_DNA"/>
</dbReference>
<evidence type="ECO:0000256" key="2">
    <source>
        <dbReference type="ARBA" id="ARBA00022448"/>
    </source>
</evidence>
<comment type="function">
    <text evidence="9">Subunit b, of the mitochondrial membrane ATP synthase complex (F(1)F(0) ATP synthase or Complex V) that produces ATP from ADP in the presence of a proton gradient across the membrane which is generated by electron transport complexes of the respiratory chain. ATP synthase complex consist of a soluble F(1) head domain - the catalytic core - and a membrane F(1) domain - the membrane proton channel. These two domains are linked by a central stalk rotating inside the F(1) region and a stationary peripheral stalk. During catalysis, ATP synthesis in the catalytic domain of F(1) is coupled via a rotary mechanism of the central stalk subunits to proton translocation. In vivo, can only synthesize ATP although its ATP hydrolase activity can be activated artificially in vitro. Part of the complex F(0) domain. Part of the complex F(0) domain and the peripheric stalk, which acts as a stator to hold the catalytic alpha(3)beta(3) subcomplex and subunit a/ATP6 static relative to the rotary elements.</text>
</comment>
<dbReference type="GO" id="GO:0045259">
    <property type="term" value="C:proton-transporting ATP synthase complex"/>
    <property type="evidence" value="ECO:0007669"/>
    <property type="project" value="UniProtKB-KW"/>
</dbReference>
<dbReference type="GO" id="GO:0005743">
    <property type="term" value="C:mitochondrial inner membrane"/>
    <property type="evidence" value="ECO:0007669"/>
    <property type="project" value="UniProtKB-SubCell"/>
</dbReference>
<reference evidence="11 12" key="1">
    <citation type="submission" date="2023-03" db="EMBL/GenBank/DDBJ databases">
        <title>Genome insight into feeding habits of ladybird beetles.</title>
        <authorList>
            <person name="Li H.-S."/>
            <person name="Huang Y.-H."/>
            <person name="Pang H."/>
        </authorList>
    </citation>
    <scope>NUCLEOTIDE SEQUENCE [LARGE SCALE GENOMIC DNA]</scope>
    <source>
        <strain evidence="11">SYSU_2023b</strain>
        <tissue evidence="11">Whole body</tissue>
    </source>
</reference>
<evidence type="ECO:0000256" key="1">
    <source>
        <dbReference type="ARBA" id="ARBA00007479"/>
    </source>
</evidence>
<evidence type="ECO:0000256" key="9">
    <source>
        <dbReference type="RuleBase" id="RU368017"/>
    </source>
</evidence>
<keyword evidence="3 9" id="KW-0138">CF(0)</keyword>
<name>A0AAW1TNK7_9CUCU</name>
<dbReference type="InterPro" id="IPR008688">
    <property type="entry name" value="ATP_synth_Bsub_B/MI25"/>
</dbReference>
<dbReference type="Gene3D" id="1.20.5.2210">
    <property type="match status" value="1"/>
</dbReference>
<evidence type="ECO:0000256" key="7">
    <source>
        <dbReference type="ARBA" id="ARBA00023128"/>
    </source>
</evidence>
<comment type="subunit">
    <text evidence="9">F-type ATPases have 2 components, CF(1) - the catalytic core - and CF(0) - the membrane proton channel. CF(1) and CF(0) have multiple subunits.</text>
</comment>
<protein>
    <recommendedName>
        <fullName evidence="9">ATP synthase subunit b</fullName>
    </recommendedName>
</protein>
<keyword evidence="10" id="KW-0175">Coiled coil</keyword>
<keyword evidence="12" id="KW-1185">Reference proteome</keyword>
<comment type="similarity">
    <text evidence="1 9">Belongs to the eukaryotic ATPase B chain family.</text>
</comment>
<keyword evidence="8 9" id="KW-0472">Membrane</keyword>
<keyword evidence="5 9" id="KW-0999">Mitochondrion inner membrane</keyword>
<dbReference type="PANTHER" id="PTHR12733:SF3">
    <property type="entry name" value="ATP SYNTHASE F(0) COMPLEX SUBUNIT B1, MITOCHONDRIAL"/>
    <property type="match status" value="1"/>
</dbReference>
<evidence type="ECO:0000256" key="6">
    <source>
        <dbReference type="ARBA" id="ARBA00023065"/>
    </source>
</evidence>
<gene>
    <name evidence="11" type="ORF">WA026_003080</name>
</gene>
<evidence type="ECO:0000313" key="12">
    <source>
        <dbReference type="Proteomes" id="UP001431783"/>
    </source>
</evidence>
<dbReference type="AlphaFoldDB" id="A0AAW1TNK7"/>
<sequence length="346" mass="41187">MKKFLKYPLYSHLWKTRVSYININRMKYDFLESDEETNKKNSKTLRKSNSKLLEKILGSKNETIKIRMFKSYIQTNPNSRWKAISISHLLKCKIKKNETEMSVETNKCPVIVSSCSIPKQPEVDDSPKVRSFERPKRGEPAEVIWGFIPKEWTKFFVPMTGHSGFYTFLFTFCTYLLSKEKYVCDHEYYNGISLAILCIYCVKNYGPYVARYLDKEIDKYEKELNESKDQMKQNYIDSIDFEKKSQDCMEEQLVIVQAKRENVHLQREAEYRKRQMEVYEHVKRILDYQVGIEEVRKNIQHKNLIHWVTKEVENSLTPELKENYLQLCLADIESILKAHKEETGNK</sequence>
<dbReference type="SUPFAM" id="SSF161060">
    <property type="entry name" value="ATP synthase B chain-like"/>
    <property type="match status" value="1"/>
</dbReference>
<organism evidence="11 12">
    <name type="scientific">Henosepilachna vigintioctopunctata</name>
    <dbReference type="NCBI Taxonomy" id="420089"/>
    <lineage>
        <taxon>Eukaryota</taxon>
        <taxon>Metazoa</taxon>
        <taxon>Ecdysozoa</taxon>
        <taxon>Arthropoda</taxon>
        <taxon>Hexapoda</taxon>
        <taxon>Insecta</taxon>
        <taxon>Pterygota</taxon>
        <taxon>Neoptera</taxon>
        <taxon>Endopterygota</taxon>
        <taxon>Coleoptera</taxon>
        <taxon>Polyphaga</taxon>
        <taxon>Cucujiformia</taxon>
        <taxon>Coccinelloidea</taxon>
        <taxon>Coccinellidae</taxon>
        <taxon>Epilachninae</taxon>
        <taxon>Epilachnini</taxon>
        <taxon>Henosepilachna</taxon>
    </lineage>
</organism>
<evidence type="ECO:0000256" key="4">
    <source>
        <dbReference type="ARBA" id="ARBA00022781"/>
    </source>
</evidence>
<evidence type="ECO:0000256" key="10">
    <source>
        <dbReference type="SAM" id="Coils"/>
    </source>
</evidence>
<keyword evidence="2 9" id="KW-0813">Transport</keyword>
<keyword evidence="6 9" id="KW-0406">Ion transport</keyword>
<keyword evidence="7 9" id="KW-0496">Mitochondrion</keyword>
<dbReference type="Proteomes" id="UP001431783">
    <property type="component" value="Unassembled WGS sequence"/>
</dbReference>
<keyword evidence="4 9" id="KW-0375">Hydrogen ion transport</keyword>
<dbReference type="Pfam" id="PF05405">
    <property type="entry name" value="Mt_ATP-synt_B"/>
    <property type="match status" value="1"/>
</dbReference>
<comment type="subcellular location">
    <subcellularLocation>
        <location evidence="9">Mitochondrion</location>
    </subcellularLocation>
    <subcellularLocation>
        <location evidence="9">Mitochondrion inner membrane</location>
    </subcellularLocation>
</comment>